<evidence type="ECO:0000256" key="1">
    <source>
        <dbReference type="ARBA" id="ARBA00001933"/>
    </source>
</evidence>
<keyword evidence="3" id="KW-0413">Isomerase</keyword>
<dbReference type="GO" id="GO:0008784">
    <property type="term" value="F:alanine racemase activity"/>
    <property type="evidence" value="ECO:0007669"/>
    <property type="project" value="InterPro"/>
</dbReference>
<dbReference type="KEGG" id="tbk:HF295_03665"/>
<evidence type="ECO:0000256" key="2">
    <source>
        <dbReference type="ARBA" id="ARBA00022898"/>
    </source>
</evidence>
<keyword evidence="6" id="KW-1185">Reference proteome</keyword>
<proteinExistence type="predicted"/>
<dbReference type="Pfam" id="PF01168">
    <property type="entry name" value="Ala_racemase_N"/>
    <property type="match status" value="1"/>
</dbReference>
<evidence type="ECO:0000259" key="4">
    <source>
        <dbReference type="Pfam" id="PF01168"/>
    </source>
</evidence>
<protein>
    <recommendedName>
        <fullName evidence="4">Alanine racemase N-terminal domain-containing protein</fullName>
    </recommendedName>
</protein>
<reference evidence="5 6" key="1">
    <citation type="submission" date="2020-04" db="EMBL/GenBank/DDBJ databases">
        <authorList>
            <person name="Zheng R.K."/>
            <person name="Sun C.M."/>
        </authorList>
    </citation>
    <scope>NUCLEOTIDE SEQUENCE [LARGE SCALE GENOMIC DNA]</scope>
    <source>
        <strain evidence="6">zrk29</strain>
    </source>
</reference>
<feature type="domain" description="Alanine racemase N-terminal" evidence="4">
    <location>
        <begin position="2"/>
        <end position="115"/>
    </location>
</feature>
<sequence>MADLFEAIELRKAGIKDVILILGKTTIEQIPMIKEYDLVQTIDSLDYAKQINELNIPINVHLIIDTAMSRFGIYCHQETGLDQTIEEVIQIDQLPNLTFKGFYTHFACADETNNHITLNSFIYLKP</sequence>
<keyword evidence="2" id="KW-0663">Pyridoxal phosphate</keyword>
<dbReference type="GO" id="GO:0005829">
    <property type="term" value="C:cytosol"/>
    <property type="evidence" value="ECO:0007669"/>
    <property type="project" value="TreeGrafter"/>
</dbReference>
<dbReference type="PRINTS" id="PR00992">
    <property type="entry name" value="ALARACEMASE"/>
</dbReference>
<organism evidence="5 6">
    <name type="scientific">Hujiaoplasma nucleasis</name>
    <dbReference type="NCBI Taxonomy" id="2725268"/>
    <lineage>
        <taxon>Bacteria</taxon>
        <taxon>Bacillati</taxon>
        <taxon>Mycoplasmatota</taxon>
        <taxon>Mollicutes</taxon>
        <taxon>Candidatus Izemoplasmatales</taxon>
        <taxon>Hujiaoplasmataceae</taxon>
        <taxon>Hujiaoplasma</taxon>
    </lineage>
</organism>
<comment type="cofactor">
    <cofactor evidence="1">
        <name>pyridoxal 5'-phosphate</name>
        <dbReference type="ChEBI" id="CHEBI:597326"/>
    </cofactor>
</comment>
<dbReference type="PANTHER" id="PTHR30511">
    <property type="entry name" value="ALANINE RACEMASE"/>
    <property type="match status" value="1"/>
</dbReference>
<gene>
    <name evidence="5" type="ORF">HF295_03665</name>
</gene>
<dbReference type="AlphaFoldDB" id="A0A7L6N1G9"/>
<name>A0A7L6N1G9_9MOLU</name>
<dbReference type="EMBL" id="CP051151">
    <property type="protein sequence ID" value="QLY40003.1"/>
    <property type="molecule type" value="Genomic_DNA"/>
</dbReference>
<dbReference type="Proteomes" id="UP000512167">
    <property type="component" value="Chromosome"/>
</dbReference>
<evidence type="ECO:0000313" key="6">
    <source>
        <dbReference type="Proteomes" id="UP000512167"/>
    </source>
</evidence>
<dbReference type="PANTHER" id="PTHR30511:SF0">
    <property type="entry name" value="ALANINE RACEMASE, CATABOLIC-RELATED"/>
    <property type="match status" value="1"/>
</dbReference>
<dbReference type="Gene3D" id="3.20.20.10">
    <property type="entry name" value="Alanine racemase"/>
    <property type="match status" value="1"/>
</dbReference>
<evidence type="ECO:0000313" key="5">
    <source>
        <dbReference type="EMBL" id="QLY40003.1"/>
    </source>
</evidence>
<dbReference type="InterPro" id="IPR001608">
    <property type="entry name" value="Ala_racemase_N"/>
</dbReference>
<accession>A0A7L6N1G9</accession>
<dbReference type="GO" id="GO:0030170">
    <property type="term" value="F:pyridoxal phosphate binding"/>
    <property type="evidence" value="ECO:0007669"/>
    <property type="project" value="TreeGrafter"/>
</dbReference>
<dbReference type="InterPro" id="IPR029066">
    <property type="entry name" value="PLP-binding_barrel"/>
</dbReference>
<dbReference type="InterPro" id="IPR000821">
    <property type="entry name" value="Ala_racemase"/>
</dbReference>
<evidence type="ECO:0000256" key="3">
    <source>
        <dbReference type="ARBA" id="ARBA00023235"/>
    </source>
</evidence>
<dbReference type="SUPFAM" id="SSF51419">
    <property type="entry name" value="PLP-binding barrel"/>
    <property type="match status" value="1"/>
</dbReference>
<dbReference type="GO" id="GO:0006522">
    <property type="term" value="P:alanine metabolic process"/>
    <property type="evidence" value="ECO:0007669"/>
    <property type="project" value="InterPro"/>
</dbReference>